<gene>
    <name evidence="2" type="ORF">P0Y56_04475</name>
</gene>
<accession>A0AAJ5XB59</accession>
<evidence type="ECO:0000313" key="2">
    <source>
        <dbReference type="EMBL" id="WEK47554.1"/>
    </source>
</evidence>
<sequence>MKRIPILATIVVLLAVGAMIGLGVWQLHRLQWKEALLAHYREAPTLSADVAWPRDKAEAEKALYRHAAVNCGRALNIGAEAGHNDKGQTGWASVARCRIDGAGEADVVLGWSKIPETAKWTGGPVQGIVGPGRDGEARLIAAPQLAGLAPNAVPDPKDIPNNHLSYAIQWFLFAGTALVIYVLAARKRWLGK</sequence>
<name>A0AAJ5XB59_9SPHN</name>
<keyword evidence="1" id="KW-0812">Transmembrane</keyword>
<proteinExistence type="inferred from homology"/>
<protein>
    <recommendedName>
        <fullName evidence="1">SURF1-like protein</fullName>
    </recommendedName>
</protein>
<dbReference type="Proteomes" id="UP001218362">
    <property type="component" value="Chromosome"/>
</dbReference>
<evidence type="ECO:0000313" key="3">
    <source>
        <dbReference type="Proteomes" id="UP001218362"/>
    </source>
</evidence>
<keyword evidence="1" id="KW-1003">Cell membrane</keyword>
<dbReference type="AlphaFoldDB" id="A0AAJ5XB59"/>
<dbReference type="Pfam" id="PF02104">
    <property type="entry name" value="SURF1"/>
    <property type="match status" value="1"/>
</dbReference>
<dbReference type="KEGG" id="acob:P0Y56_04475"/>
<comment type="subcellular location">
    <subcellularLocation>
        <location evidence="1">Cell membrane</location>
        <topology evidence="1">Multi-pass membrane protein</topology>
    </subcellularLocation>
</comment>
<dbReference type="EMBL" id="CP119316">
    <property type="protein sequence ID" value="WEK47554.1"/>
    <property type="molecule type" value="Genomic_DNA"/>
</dbReference>
<dbReference type="InterPro" id="IPR002994">
    <property type="entry name" value="Surf1/Shy1"/>
</dbReference>
<evidence type="ECO:0000256" key="1">
    <source>
        <dbReference type="RuleBase" id="RU363076"/>
    </source>
</evidence>
<dbReference type="GO" id="GO:0005886">
    <property type="term" value="C:plasma membrane"/>
    <property type="evidence" value="ECO:0007669"/>
    <property type="project" value="UniProtKB-SubCell"/>
</dbReference>
<keyword evidence="1" id="KW-0472">Membrane</keyword>
<comment type="similarity">
    <text evidence="1">Belongs to the SURF1 family.</text>
</comment>
<feature type="transmembrane region" description="Helical" evidence="1">
    <location>
        <begin position="164"/>
        <end position="184"/>
    </location>
</feature>
<feature type="transmembrane region" description="Helical" evidence="1">
    <location>
        <begin position="7"/>
        <end position="27"/>
    </location>
</feature>
<keyword evidence="1" id="KW-1133">Transmembrane helix</keyword>
<organism evidence="2 3">
    <name type="scientific">Candidatus Andeanibacterium colombiense</name>
    <dbReference type="NCBI Taxonomy" id="3121345"/>
    <lineage>
        <taxon>Bacteria</taxon>
        <taxon>Pseudomonadati</taxon>
        <taxon>Pseudomonadota</taxon>
        <taxon>Alphaproteobacteria</taxon>
        <taxon>Sphingomonadales</taxon>
        <taxon>Sphingomonadaceae</taxon>
        <taxon>Candidatus Andeanibacterium</taxon>
    </lineage>
</organism>
<reference evidence="2" key="1">
    <citation type="submission" date="2023-03" db="EMBL/GenBank/DDBJ databases">
        <title>Andean soil-derived lignocellulolytic bacterial consortium as a source of novel taxa and putative plastic-active enzymes.</title>
        <authorList>
            <person name="Diaz-Garcia L."/>
            <person name="Chuvochina M."/>
            <person name="Feuerriegel G."/>
            <person name="Bunk B."/>
            <person name="Sproer C."/>
            <person name="Streit W.R."/>
            <person name="Rodriguez L.M."/>
            <person name="Overmann J."/>
            <person name="Jimenez D.J."/>
        </authorList>
    </citation>
    <scope>NUCLEOTIDE SEQUENCE</scope>
    <source>
        <strain evidence="2">MAG 26</strain>
    </source>
</reference>